<keyword evidence="14 18" id="KW-0472">Membrane</keyword>
<evidence type="ECO:0000259" key="19">
    <source>
        <dbReference type="PROSITE" id="PS50109"/>
    </source>
</evidence>
<evidence type="ECO:0000256" key="7">
    <source>
        <dbReference type="ARBA" id="ARBA00022692"/>
    </source>
</evidence>
<feature type="domain" description="Histidine kinase" evidence="19">
    <location>
        <begin position="234"/>
        <end position="455"/>
    </location>
</feature>
<evidence type="ECO:0000256" key="16">
    <source>
        <dbReference type="ARBA" id="ARBA00040841"/>
    </source>
</evidence>
<dbReference type="PROSITE" id="PS50109">
    <property type="entry name" value="HIS_KIN"/>
    <property type="match status" value="1"/>
</dbReference>
<comment type="catalytic activity">
    <reaction evidence="1">
        <text>ATP + protein L-histidine = ADP + protein N-phospho-L-histidine.</text>
        <dbReference type="EC" id="2.7.13.3"/>
    </reaction>
</comment>
<dbReference type="InterPro" id="IPR004358">
    <property type="entry name" value="Sig_transdc_His_kin-like_C"/>
</dbReference>
<evidence type="ECO:0000256" key="11">
    <source>
        <dbReference type="ARBA" id="ARBA00022989"/>
    </source>
</evidence>
<dbReference type="FunFam" id="3.30.565.10:FF:000006">
    <property type="entry name" value="Sensor histidine kinase WalK"/>
    <property type="match status" value="1"/>
</dbReference>
<gene>
    <name evidence="21" type="ORF">DQG23_09490</name>
</gene>
<dbReference type="Pfam" id="PF00672">
    <property type="entry name" value="HAMP"/>
    <property type="match status" value="1"/>
</dbReference>
<keyword evidence="8" id="KW-0547">Nucleotide-binding</keyword>
<keyword evidence="7 18" id="KW-0812">Transmembrane</keyword>
<feature type="transmembrane region" description="Helical" evidence="18">
    <location>
        <begin position="153"/>
        <end position="177"/>
    </location>
</feature>
<dbReference type="Pfam" id="PF02518">
    <property type="entry name" value="HATPase_c"/>
    <property type="match status" value="1"/>
</dbReference>
<proteinExistence type="predicted"/>
<dbReference type="PANTHER" id="PTHR45528">
    <property type="entry name" value="SENSOR HISTIDINE KINASE CPXA"/>
    <property type="match status" value="1"/>
</dbReference>
<evidence type="ECO:0000259" key="20">
    <source>
        <dbReference type="PROSITE" id="PS50885"/>
    </source>
</evidence>
<dbReference type="InterPro" id="IPR003661">
    <property type="entry name" value="HisK_dim/P_dom"/>
</dbReference>
<dbReference type="SMART" id="SM00304">
    <property type="entry name" value="HAMP"/>
    <property type="match status" value="1"/>
</dbReference>
<evidence type="ECO:0000256" key="18">
    <source>
        <dbReference type="SAM" id="Phobius"/>
    </source>
</evidence>
<keyword evidence="9 21" id="KW-0418">Kinase</keyword>
<dbReference type="Gene3D" id="1.10.287.130">
    <property type="match status" value="1"/>
</dbReference>
<keyword evidence="22" id="KW-1185">Reference proteome</keyword>
<dbReference type="CDD" id="cd06225">
    <property type="entry name" value="HAMP"/>
    <property type="match status" value="1"/>
</dbReference>
<feature type="coiled-coil region" evidence="17">
    <location>
        <begin position="207"/>
        <end position="234"/>
    </location>
</feature>
<evidence type="ECO:0000256" key="13">
    <source>
        <dbReference type="ARBA" id="ARBA00023026"/>
    </source>
</evidence>
<dbReference type="Pfam" id="PF00512">
    <property type="entry name" value="HisKA"/>
    <property type="match status" value="1"/>
</dbReference>
<dbReference type="CDD" id="cd16922">
    <property type="entry name" value="HATPase_EvgS-ArcB-TorS-like"/>
    <property type="match status" value="1"/>
</dbReference>
<feature type="domain" description="HAMP" evidence="20">
    <location>
        <begin position="174"/>
        <end position="226"/>
    </location>
</feature>
<reference evidence="21 22" key="1">
    <citation type="journal article" date="2009" name="Int. J. Syst. Evol. Microbiol.">
        <title>Paenibacillus contaminans sp. nov., isolated from a contaminated laboratory plate.</title>
        <authorList>
            <person name="Chou J.H."/>
            <person name="Lee J.H."/>
            <person name="Lin M.C."/>
            <person name="Chang P.S."/>
            <person name="Arun A.B."/>
            <person name="Young C.C."/>
            <person name="Chen W.M."/>
        </authorList>
    </citation>
    <scope>NUCLEOTIDE SEQUENCE [LARGE SCALE GENOMIC DNA]</scope>
    <source>
        <strain evidence="21 22">CKOBP-6</strain>
    </source>
</reference>
<evidence type="ECO:0000256" key="9">
    <source>
        <dbReference type="ARBA" id="ARBA00022777"/>
    </source>
</evidence>
<evidence type="ECO:0000256" key="14">
    <source>
        <dbReference type="ARBA" id="ARBA00023136"/>
    </source>
</evidence>
<comment type="function">
    <text evidence="15">Member of the two-component regulatory system HssS/HssR involved in intracellular heme homeostasis and tempering of staphylococcal virulence. HssS functions as a heme sensor histidine kinase which is autophosphorylated at a histidine residue and transfers its phosphate group to an aspartate residue of HssR. HssR/HssS activates the expression of hrtAB, an efflux pump, in response to extracellular heme, hemin, hemoglobin or blood.</text>
</comment>
<dbReference type="InterPro" id="IPR005467">
    <property type="entry name" value="His_kinase_dom"/>
</dbReference>
<dbReference type="Gene3D" id="3.30.565.10">
    <property type="entry name" value="Histidine kinase-like ATPase, C-terminal domain"/>
    <property type="match status" value="1"/>
</dbReference>
<dbReference type="GO" id="GO:0005524">
    <property type="term" value="F:ATP binding"/>
    <property type="evidence" value="ECO:0007669"/>
    <property type="project" value="UniProtKB-KW"/>
</dbReference>
<dbReference type="PRINTS" id="PR00344">
    <property type="entry name" value="BCTRLSENSOR"/>
</dbReference>
<dbReference type="SUPFAM" id="SSF47384">
    <property type="entry name" value="Homodimeric domain of signal transducing histidine kinase"/>
    <property type="match status" value="1"/>
</dbReference>
<dbReference type="OrthoDB" id="9813151at2"/>
<comment type="subcellular location">
    <subcellularLocation>
        <location evidence="2">Cell membrane</location>
        <topology evidence="2">Multi-pass membrane protein</topology>
    </subcellularLocation>
</comment>
<evidence type="ECO:0000256" key="10">
    <source>
        <dbReference type="ARBA" id="ARBA00022840"/>
    </source>
</evidence>
<sequence length="463" mass="50884">MKTLYVRVVLTFLAVIVISLITSLLLALALFQNDLNDTGKNDMMAVGDRMIRVYEQTNPPDLEAFMENMAEMVSYTLLLYDGNGGLNAYVPTKGKKAEGINPESVHKVLSGESYRSQGKDKGTFVGIPFPSEGKRYALFLQSSSKNEVTIIRLLFTILFLMLAIGSLCILIAGRYLVKPLQAMTDATKRLAKGDFEVELKINRGDELGTLSRSINDMAREIKQMERMRQDFVSNVSHEIQSPLTSISGLAKALKDGNLVIAEDDRVQYLDIIVTESDRLSRLSDNLLKLTSLESDHHPFETESFTLDEQIRRVVVACEPQWSAKNIHVDIASPSGAGVKITADRDQLNQVWMNLLGNAIKFTPQGGQILIAISRPHPHEIAIAISDSGIGIAPEDIGSIFERFYKADKSRAEDRNGNGLGLAISQKIVALHRGSIEVESTVGLGTTFTVTLPAVPLSGSAFKK</sequence>
<dbReference type="InterPro" id="IPR050398">
    <property type="entry name" value="HssS/ArlS-like"/>
</dbReference>
<dbReference type="Gene3D" id="6.10.340.10">
    <property type="match status" value="1"/>
</dbReference>
<keyword evidence="4" id="KW-1003">Cell membrane</keyword>
<evidence type="ECO:0000256" key="12">
    <source>
        <dbReference type="ARBA" id="ARBA00023012"/>
    </source>
</evidence>
<evidence type="ECO:0000256" key="5">
    <source>
        <dbReference type="ARBA" id="ARBA00022553"/>
    </source>
</evidence>
<evidence type="ECO:0000256" key="6">
    <source>
        <dbReference type="ARBA" id="ARBA00022679"/>
    </source>
</evidence>
<evidence type="ECO:0000256" key="17">
    <source>
        <dbReference type="SAM" id="Coils"/>
    </source>
</evidence>
<dbReference type="GO" id="GO:0000155">
    <property type="term" value="F:phosphorelay sensor kinase activity"/>
    <property type="evidence" value="ECO:0007669"/>
    <property type="project" value="InterPro"/>
</dbReference>
<dbReference type="SUPFAM" id="SSF158472">
    <property type="entry name" value="HAMP domain-like"/>
    <property type="match status" value="1"/>
</dbReference>
<dbReference type="InterPro" id="IPR036097">
    <property type="entry name" value="HisK_dim/P_sf"/>
</dbReference>
<keyword evidence="13" id="KW-0843">Virulence</keyword>
<keyword evidence="11 18" id="KW-1133">Transmembrane helix</keyword>
<evidence type="ECO:0000256" key="8">
    <source>
        <dbReference type="ARBA" id="ARBA00022741"/>
    </source>
</evidence>
<dbReference type="SMART" id="SM00387">
    <property type="entry name" value="HATPase_c"/>
    <property type="match status" value="1"/>
</dbReference>
<evidence type="ECO:0000256" key="2">
    <source>
        <dbReference type="ARBA" id="ARBA00004651"/>
    </source>
</evidence>
<dbReference type="AlphaFoldDB" id="A0A329MU61"/>
<dbReference type="SMART" id="SM00388">
    <property type="entry name" value="HisKA"/>
    <property type="match status" value="1"/>
</dbReference>
<name>A0A329MU61_9BACL</name>
<evidence type="ECO:0000256" key="3">
    <source>
        <dbReference type="ARBA" id="ARBA00012438"/>
    </source>
</evidence>
<evidence type="ECO:0000313" key="21">
    <source>
        <dbReference type="EMBL" id="RAV21497.1"/>
    </source>
</evidence>
<feature type="transmembrane region" description="Helical" evidence="18">
    <location>
        <begin position="6"/>
        <end position="31"/>
    </location>
</feature>
<evidence type="ECO:0000313" key="22">
    <source>
        <dbReference type="Proteomes" id="UP000250369"/>
    </source>
</evidence>
<evidence type="ECO:0000256" key="1">
    <source>
        <dbReference type="ARBA" id="ARBA00000085"/>
    </source>
</evidence>
<dbReference type="GO" id="GO:0005886">
    <property type="term" value="C:plasma membrane"/>
    <property type="evidence" value="ECO:0007669"/>
    <property type="project" value="UniProtKB-SubCell"/>
</dbReference>
<dbReference type="InterPro" id="IPR003660">
    <property type="entry name" value="HAMP_dom"/>
</dbReference>
<dbReference type="FunFam" id="1.10.287.130:FF:000001">
    <property type="entry name" value="Two-component sensor histidine kinase"/>
    <property type="match status" value="1"/>
</dbReference>
<keyword evidence="10" id="KW-0067">ATP-binding</keyword>
<dbReference type="EMBL" id="QMFB01000004">
    <property type="protein sequence ID" value="RAV21497.1"/>
    <property type="molecule type" value="Genomic_DNA"/>
</dbReference>
<keyword evidence="6" id="KW-0808">Transferase</keyword>
<keyword evidence="12" id="KW-0902">Two-component regulatory system</keyword>
<accession>A0A329MU61</accession>
<dbReference type="CDD" id="cd00082">
    <property type="entry name" value="HisKA"/>
    <property type="match status" value="1"/>
</dbReference>
<evidence type="ECO:0000256" key="4">
    <source>
        <dbReference type="ARBA" id="ARBA00022475"/>
    </source>
</evidence>
<dbReference type="PANTHER" id="PTHR45528:SF11">
    <property type="entry name" value="HISTIDINE KINASE"/>
    <property type="match status" value="1"/>
</dbReference>
<dbReference type="InterPro" id="IPR036890">
    <property type="entry name" value="HATPase_C_sf"/>
</dbReference>
<dbReference type="EC" id="2.7.13.3" evidence="3"/>
<evidence type="ECO:0000256" key="15">
    <source>
        <dbReference type="ARBA" id="ARBA00037219"/>
    </source>
</evidence>
<dbReference type="PROSITE" id="PS50885">
    <property type="entry name" value="HAMP"/>
    <property type="match status" value="1"/>
</dbReference>
<comment type="caution">
    <text evidence="21">The sequence shown here is derived from an EMBL/GenBank/DDBJ whole genome shotgun (WGS) entry which is preliminary data.</text>
</comment>
<dbReference type="SUPFAM" id="SSF55874">
    <property type="entry name" value="ATPase domain of HSP90 chaperone/DNA topoisomerase II/histidine kinase"/>
    <property type="match status" value="1"/>
</dbReference>
<organism evidence="21 22">
    <name type="scientific">Paenibacillus contaminans</name>
    <dbReference type="NCBI Taxonomy" id="450362"/>
    <lineage>
        <taxon>Bacteria</taxon>
        <taxon>Bacillati</taxon>
        <taxon>Bacillota</taxon>
        <taxon>Bacilli</taxon>
        <taxon>Bacillales</taxon>
        <taxon>Paenibacillaceae</taxon>
        <taxon>Paenibacillus</taxon>
    </lineage>
</organism>
<dbReference type="RefSeq" id="WP_113030588.1">
    <property type="nucleotide sequence ID" value="NZ_QMFB01000004.1"/>
</dbReference>
<dbReference type="InterPro" id="IPR003594">
    <property type="entry name" value="HATPase_dom"/>
</dbReference>
<keyword evidence="5" id="KW-0597">Phosphoprotein</keyword>
<dbReference type="Proteomes" id="UP000250369">
    <property type="component" value="Unassembled WGS sequence"/>
</dbReference>
<keyword evidence="17" id="KW-0175">Coiled coil</keyword>
<protein>
    <recommendedName>
        <fullName evidence="16">Heme sensor protein HssS</fullName>
        <ecNumber evidence="3">2.7.13.3</ecNumber>
    </recommendedName>
</protein>